<dbReference type="InterPro" id="IPR017850">
    <property type="entry name" value="Alkaline_phosphatase_core_sf"/>
</dbReference>
<sequence length="240" mass="27410">MRIVRPAYQGLIQQLDDHLGRLFDYMEGAGLMRNTLVIFTSDHGDFLGDHWLGEKELFYDTVQRVPLIVMDPSPAGDAVRGTVSDKLVEGVDIVPTILQALEVPLPTHRIEGRALQPLLHGATQAPWRDCVFSELDYSFRQARLLRGKTPQQARAWSARTDRWRYVYWQDEPEQLYDLANDPGELQDLGRSPAHEAVRAEMRARLLEWSLGRKTRVTIADSAIERSTNAHKRAGIHFGQW</sequence>
<dbReference type="Proteomes" id="UP000255014">
    <property type="component" value="Unassembled WGS sequence"/>
</dbReference>
<dbReference type="PANTHER" id="PTHR45953">
    <property type="entry name" value="IDURONATE 2-SULFATASE"/>
    <property type="match status" value="1"/>
</dbReference>
<dbReference type="EMBL" id="UFTT01000002">
    <property type="protein sequence ID" value="SUV65184.1"/>
    <property type="molecule type" value="Genomic_DNA"/>
</dbReference>
<dbReference type="InterPro" id="IPR032506">
    <property type="entry name" value="SGSH_C"/>
</dbReference>
<dbReference type="Gene3D" id="3.40.720.10">
    <property type="entry name" value="Alkaline Phosphatase, subunit A"/>
    <property type="match status" value="1"/>
</dbReference>
<dbReference type="SUPFAM" id="SSF53649">
    <property type="entry name" value="Alkaline phosphatase-like"/>
    <property type="match status" value="1"/>
</dbReference>
<protein>
    <submittedName>
        <fullName evidence="4">Arylsulfatase</fullName>
        <ecNumber evidence="4">3.1.6.1</ecNumber>
    </submittedName>
</protein>
<dbReference type="GO" id="GO:0005737">
    <property type="term" value="C:cytoplasm"/>
    <property type="evidence" value="ECO:0007669"/>
    <property type="project" value="TreeGrafter"/>
</dbReference>
<dbReference type="GO" id="GO:0004065">
    <property type="term" value="F:arylsulfatase activity"/>
    <property type="evidence" value="ECO:0007669"/>
    <property type="project" value="UniProtKB-EC"/>
</dbReference>
<keyword evidence="2 4" id="KW-0378">Hydrolase</keyword>
<keyword evidence="1" id="KW-0479">Metal-binding</keyword>
<evidence type="ECO:0000313" key="4">
    <source>
        <dbReference type="EMBL" id="SUV65184.1"/>
    </source>
</evidence>
<evidence type="ECO:0000256" key="2">
    <source>
        <dbReference type="ARBA" id="ARBA00022801"/>
    </source>
</evidence>
<organism evidence="4 5">
    <name type="scientific">Bordetella pertussis</name>
    <dbReference type="NCBI Taxonomy" id="520"/>
    <lineage>
        <taxon>Bacteria</taxon>
        <taxon>Pseudomonadati</taxon>
        <taxon>Pseudomonadota</taxon>
        <taxon>Betaproteobacteria</taxon>
        <taxon>Burkholderiales</taxon>
        <taxon>Alcaligenaceae</taxon>
        <taxon>Bordetella</taxon>
    </lineage>
</organism>
<gene>
    <name evidence="4" type="ORF">NCTC10911_02226</name>
</gene>
<proteinExistence type="predicted"/>
<evidence type="ECO:0000313" key="5">
    <source>
        <dbReference type="Proteomes" id="UP000255014"/>
    </source>
</evidence>
<reference evidence="4 5" key="1">
    <citation type="submission" date="2018-06" db="EMBL/GenBank/DDBJ databases">
        <authorList>
            <consortium name="Pathogen Informatics"/>
            <person name="Doyle S."/>
        </authorList>
    </citation>
    <scope>NUCLEOTIDE SEQUENCE [LARGE SCALE GENOMIC DNA]</scope>
    <source>
        <strain evidence="4 5">NCTC10911</strain>
    </source>
</reference>
<dbReference type="PANTHER" id="PTHR45953:SF1">
    <property type="entry name" value="IDURONATE 2-SULFATASE"/>
    <property type="match status" value="1"/>
</dbReference>
<name>A0A0E8EX40_BORPT</name>
<dbReference type="AlphaFoldDB" id="A0A0E8EX40"/>
<feature type="domain" description="N-sulphoglucosamine sulphohydrolase C-terminal" evidence="3">
    <location>
        <begin position="48"/>
        <end position="207"/>
    </location>
</feature>
<dbReference type="Pfam" id="PF16347">
    <property type="entry name" value="SGSH_C"/>
    <property type="match status" value="1"/>
</dbReference>
<evidence type="ECO:0000259" key="3">
    <source>
        <dbReference type="Pfam" id="PF16347"/>
    </source>
</evidence>
<evidence type="ECO:0000256" key="1">
    <source>
        <dbReference type="ARBA" id="ARBA00022723"/>
    </source>
</evidence>
<dbReference type="GO" id="GO:0046872">
    <property type="term" value="F:metal ion binding"/>
    <property type="evidence" value="ECO:0007669"/>
    <property type="project" value="UniProtKB-KW"/>
</dbReference>
<accession>A0A0E8EX40</accession>
<dbReference type="EC" id="3.1.6.1" evidence="4"/>